<dbReference type="GO" id="GO:0043410">
    <property type="term" value="P:positive regulation of MAPK cascade"/>
    <property type="evidence" value="ECO:0007669"/>
    <property type="project" value="TreeGrafter"/>
</dbReference>
<feature type="region of interest" description="Disordered" evidence="10">
    <location>
        <begin position="499"/>
        <end position="540"/>
    </location>
</feature>
<keyword evidence="3 9" id="KW-0812">Transmembrane</keyword>
<dbReference type="InterPro" id="IPR000276">
    <property type="entry name" value="GPCR_Rhodpsn"/>
</dbReference>
<evidence type="ECO:0000259" key="12">
    <source>
        <dbReference type="PROSITE" id="PS50262"/>
    </source>
</evidence>
<dbReference type="GO" id="GO:0005886">
    <property type="term" value="C:plasma membrane"/>
    <property type="evidence" value="ECO:0007669"/>
    <property type="project" value="UniProtKB-SubCell"/>
</dbReference>
<evidence type="ECO:0000256" key="6">
    <source>
        <dbReference type="ARBA" id="ARBA00023136"/>
    </source>
</evidence>
<dbReference type="PANTHER" id="PTHR24248">
    <property type="entry name" value="ADRENERGIC RECEPTOR-RELATED G-PROTEIN COUPLED RECEPTOR"/>
    <property type="match status" value="1"/>
</dbReference>
<proteinExistence type="inferred from homology"/>
<feature type="compositionally biased region" description="Polar residues" evidence="10">
    <location>
        <begin position="261"/>
        <end position="285"/>
    </location>
</feature>
<dbReference type="RefSeq" id="XP_022289132.1">
    <property type="nucleotide sequence ID" value="XM_022433424.1"/>
</dbReference>
<feature type="compositionally biased region" description="Polar residues" evidence="10">
    <location>
        <begin position="513"/>
        <end position="522"/>
    </location>
</feature>
<dbReference type="PANTHER" id="PTHR24248:SF185">
    <property type="entry name" value="DOPAMINE RECEPTOR 2"/>
    <property type="match status" value="1"/>
</dbReference>
<evidence type="ECO:0000313" key="16">
    <source>
        <dbReference type="RefSeq" id="XP_022289132.1"/>
    </source>
</evidence>
<evidence type="ECO:0000313" key="20">
    <source>
        <dbReference type="RefSeq" id="XP_022289164.1"/>
    </source>
</evidence>
<evidence type="ECO:0000256" key="10">
    <source>
        <dbReference type="SAM" id="MobiDB-lite"/>
    </source>
</evidence>
<feature type="compositionally biased region" description="Polar residues" evidence="10">
    <location>
        <begin position="316"/>
        <end position="330"/>
    </location>
</feature>
<dbReference type="PROSITE" id="PS00237">
    <property type="entry name" value="G_PROTEIN_RECEP_F1_1"/>
    <property type="match status" value="1"/>
</dbReference>
<reference evidence="13" key="1">
    <citation type="submission" date="2024-06" db="UniProtKB">
        <authorList>
            <consortium name="RefSeq"/>
        </authorList>
    </citation>
    <scope>NUCLEOTIDE SEQUENCE [LARGE SCALE GENOMIC DNA]</scope>
    <source>
        <tissue evidence="19 21">Whole sample</tissue>
    </source>
</reference>
<keyword evidence="5 9" id="KW-0297">G-protein coupled receptor</keyword>
<feature type="transmembrane region" description="Helical" evidence="11">
    <location>
        <begin position="85"/>
        <end position="111"/>
    </location>
</feature>
<dbReference type="AlphaFoldDB" id="A0A8B8AF61"/>
<feature type="region of interest" description="Disordered" evidence="10">
    <location>
        <begin position="555"/>
        <end position="574"/>
    </location>
</feature>
<evidence type="ECO:0000256" key="5">
    <source>
        <dbReference type="ARBA" id="ARBA00023040"/>
    </source>
</evidence>
<protein>
    <submittedName>
        <fullName evidence="14 15">Muscarinic acetylcholine receptor M1-like</fullName>
    </submittedName>
</protein>
<dbReference type="GO" id="GO:0045202">
    <property type="term" value="C:synapse"/>
    <property type="evidence" value="ECO:0007669"/>
    <property type="project" value="GOC"/>
</dbReference>
<feature type="transmembrane region" description="Helical" evidence="11">
    <location>
        <begin position="45"/>
        <end position="73"/>
    </location>
</feature>
<dbReference type="RefSeq" id="XP_022289141.1">
    <property type="nucleotide sequence ID" value="XM_022433433.1"/>
</dbReference>
<evidence type="ECO:0000256" key="1">
    <source>
        <dbReference type="ARBA" id="ARBA00004651"/>
    </source>
</evidence>
<keyword evidence="7 9" id="KW-0675">Receptor</keyword>
<evidence type="ECO:0000313" key="18">
    <source>
        <dbReference type="RefSeq" id="XP_022289148.1"/>
    </source>
</evidence>
<dbReference type="Proteomes" id="UP000694844">
    <property type="component" value="Chromosome 1"/>
</dbReference>
<evidence type="ECO:0000313" key="15">
    <source>
        <dbReference type="RefSeq" id="XP_022289125.1"/>
    </source>
</evidence>
<keyword evidence="13" id="KW-1185">Reference proteome</keyword>
<dbReference type="RefSeq" id="XP_022289125.1">
    <property type="nucleotide sequence ID" value="XM_022433417.1"/>
</dbReference>
<feature type="transmembrane region" description="Helical" evidence="11">
    <location>
        <begin position="584"/>
        <end position="607"/>
    </location>
</feature>
<feature type="transmembrane region" description="Helical" evidence="11">
    <location>
        <begin position="165"/>
        <end position="190"/>
    </location>
</feature>
<evidence type="ECO:0000256" key="7">
    <source>
        <dbReference type="ARBA" id="ARBA00023170"/>
    </source>
</evidence>
<dbReference type="RefSeq" id="XP_022289118.1">
    <property type="nucleotide sequence ID" value="XM_022433410.1"/>
</dbReference>
<dbReference type="PRINTS" id="PR00243">
    <property type="entry name" value="MUSCARINICR"/>
</dbReference>
<feature type="transmembrane region" description="Helical" evidence="11">
    <location>
        <begin position="210"/>
        <end position="238"/>
    </location>
</feature>
<feature type="transmembrane region" description="Helical" evidence="11">
    <location>
        <begin position="123"/>
        <end position="144"/>
    </location>
</feature>
<dbReference type="RefSeq" id="XP_022289148.1">
    <property type="nucleotide sequence ID" value="XM_022433440.1"/>
</dbReference>
<keyword evidence="2" id="KW-1003">Cell membrane</keyword>
<dbReference type="KEGG" id="cvn:111101103"/>
<evidence type="ECO:0000313" key="21">
    <source>
        <dbReference type="RefSeq" id="XP_022289173.1"/>
    </source>
</evidence>
<dbReference type="InterPro" id="IPR017452">
    <property type="entry name" value="GPCR_Rhodpsn_7TM"/>
</dbReference>
<keyword evidence="4 11" id="KW-1133">Transmembrane helix</keyword>
<evidence type="ECO:0000256" key="11">
    <source>
        <dbReference type="SAM" id="Phobius"/>
    </source>
</evidence>
<evidence type="ECO:0000256" key="2">
    <source>
        <dbReference type="ARBA" id="ARBA00022475"/>
    </source>
</evidence>
<dbReference type="RefSeq" id="XP_022289156.1">
    <property type="nucleotide sequence ID" value="XM_022433448.1"/>
</dbReference>
<keyword evidence="8 9" id="KW-0807">Transducer</keyword>
<dbReference type="SUPFAM" id="SSF81321">
    <property type="entry name" value="Family A G protein-coupled receptor-like"/>
    <property type="match status" value="2"/>
</dbReference>
<dbReference type="GO" id="GO:0016907">
    <property type="term" value="F:G protein-coupled acetylcholine receptor activity"/>
    <property type="evidence" value="ECO:0007669"/>
    <property type="project" value="InterPro"/>
</dbReference>
<feature type="transmembrane region" description="Helical" evidence="11">
    <location>
        <begin position="619"/>
        <end position="641"/>
    </location>
</feature>
<evidence type="ECO:0000256" key="8">
    <source>
        <dbReference type="ARBA" id="ARBA00023224"/>
    </source>
</evidence>
<organism evidence="13 18">
    <name type="scientific">Crassostrea virginica</name>
    <name type="common">Eastern oyster</name>
    <dbReference type="NCBI Taxonomy" id="6565"/>
    <lineage>
        <taxon>Eukaryota</taxon>
        <taxon>Metazoa</taxon>
        <taxon>Spiralia</taxon>
        <taxon>Lophotrochozoa</taxon>
        <taxon>Mollusca</taxon>
        <taxon>Bivalvia</taxon>
        <taxon>Autobranchia</taxon>
        <taxon>Pteriomorphia</taxon>
        <taxon>Ostreida</taxon>
        <taxon>Ostreoidea</taxon>
        <taxon>Ostreidae</taxon>
        <taxon>Crassostrea</taxon>
    </lineage>
</organism>
<dbReference type="PROSITE" id="PS50262">
    <property type="entry name" value="G_PROTEIN_RECEP_F1_2"/>
    <property type="match status" value="1"/>
</dbReference>
<dbReference type="RefSeq" id="XP_022289173.1">
    <property type="nucleotide sequence ID" value="XM_022433465.1"/>
</dbReference>
<evidence type="ECO:0000313" key="19">
    <source>
        <dbReference type="RefSeq" id="XP_022289156.1"/>
    </source>
</evidence>
<dbReference type="SMART" id="SM01381">
    <property type="entry name" value="7TM_GPCR_Srsx"/>
    <property type="match status" value="1"/>
</dbReference>
<evidence type="ECO:0000256" key="3">
    <source>
        <dbReference type="ARBA" id="ARBA00022692"/>
    </source>
</evidence>
<feature type="domain" description="G-protein coupled receptors family 1 profile" evidence="12">
    <location>
        <begin position="65"/>
        <end position="638"/>
    </location>
</feature>
<feature type="region of interest" description="Disordered" evidence="10">
    <location>
        <begin position="252"/>
        <end position="330"/>
    </location>
</feature>
<dbReference type="Gene3D" id="1.20.1070.10">
    <property type="entry name" value="Rhodopsin 7-helix transmembrane proteins"/>
    <property type="match status" value="2"/>
</dbReference>
<sequence length="660" mass="74241">MAGLLTMTTSFPISTPAVDMNTTLCDNCTNGNVTAAAPYTPPHSLWLTIILGILVAFIVFITVAGNILVLLSFALERTIRQPTNYFIASLAVSDLLIGSFSMPCFTLYLLLGYWPLGELICDLWLALDWTVCLASQYTVFFITVDRFFSVKLPAKYRQWRTEKKVITMISLTWIFPTLIFFTTIVGWQYFVGKRTVAPNQCEVQFMSDPLFTFLLTIGYYWTTLFVMIGLYGGIYYVALTLQRKAEAKHKKMTTAMELSKNKQSSKSRNTTGANKTLGTENNNGRSMRPDESTSFTKAPEEDRSSSPVFESDEENNSSQGACGSSKTNYKNADIDDDEQTCFVNSAVQTDTTYRPSLKGMLGMSFNHVSKIALTITGTSGSETETDGNEDTNVTKALIEDPPPPYNHVIPDTYEKASKQTDKLLDNDVLEGCKYIEEDSLKAITSNDNLKIYPDGSISFDATTDERCSPVWKRREGRYLPVPIAEESSNTMSTLVEGDSNIQTANNGDDRSTKNPSNGTSATHSRDKNDEGDDDNDITKEKPSLMAPFQNLVQTMREKRKKSKRSRQKINSKSENRARKALRTITFILGAYILCWTPYHIMVLIIGVCDGGWQCVNMKFYQFTYWLCYLNSPINPFCYALANQQFKKTFLRILKLDCHKT</sequence>
<gene>
    <name evidence="14 15 16 17 18 19 20 21" type="primary">LOC111101103</name>
</gene>
<dbReference type="InterPro" id="IPR000995">
    <property type="entry name" value="Musac_Ach_rcpt"/>
</dbReference>
<dbReference type="RefSeq" id="XP_022289164.1">
    <property type="nucleotide sequence ID" value="XM_022433456.1"/>
</dbReference>
<dbReference type="PRINTS" id="PR00237">
    <property type="entry name" value="GPCRRHODOPSN"/>
</dbReference>
<keyword evidence="6 11" id="KW-0472">Membrane</keyword>
<evidence type="ECO:0000313" key="17">
    <source>
        <dbReference type="RefSeq" id="XP_022289141.1"/>
    </source>
</evidence>
<evidence type="ECO:0000313" key="14">
    <source>
        <dbReference type="RefSeq" id="XP_022289118.1"/>
    </source>
</evidence>
<dbReference type="GO" id="GO:0071880">
    <property type="term" value="P:adenylate cyclase-activating adrenergic receptor signaling pathway"/>
    <property type="evidence" value="ECO:0007669"/>
    <property type="project" value="TreeGrafter"/>
</dbReference>
<evidence type="ECO:0000313" key="13">
    <source>
        <dbReference type="Proteomes" id="UP000694844"/>
    </source>
</evidence>
<dbReference type="Pfam" id="PF00001">
    <property type="entry name" value="7tm_1"/>
    <property type="match status" value="2"/>
</dbReference>
<comment type="subcellular location">
    <subcellularLocation>
        <location evidence="1">Cell membrane</location>
        <topology evidence="1">Multi-pass membrane protein</topology>
    </subcellularLocation>
</comment>
<reference evidence="14 15" key="2">
    <citation type="submission" date="2025-04" db="UniProtKB">
        <authorList>
            <consortium name="RefSeq"/>
        </authorList>
    </citation>
    <scope>IDENTIFICATION</scope>
    <source>
        <tissue evidence="14 15">Whole sample</tissue>
    </source>
</reference>
<dbReference type="GeneID" id="111101103"/>
<feature type="compositionally biased region" description="Basic residues" evidence="10">
    <location>
        <begin position="557"/>
        <end position="569"/>
    </location>
</feature>
<dbReference type="OrthoDB" id="10071887at2759"/>
<comment type="similarity">
    <text evidence="9">Belongs to the G-protein coupled receptor 1 family.</text>
</comment>
<accession>A0A8B8AF61</accession>
<evidence type="ECO:0000256" key="4">
    <source>
        <dbReference type="ARBA" id="ARBA00022989"/>
    </source>
</evidence>
<name>A0A8B8AF61_CRAVI</name>
<evidence type="ECO:0000256" key="9">
    <source>
        <dbReference type="RuleBase" id="RU000688"/>
    </source>
</evidence>